<keyword evidence="3 9" id="KW-0032">Aminotransferase</keyword>
<dbReference type="Pfam" id="PF01380">
    <property type="entry name" value="SIS"/>
    <property type="match status" value="2"/>
</dbReference>
<dbReference type="InterPro" id="IPR001347">
    <property type="entry name" value="SIS_dom"/>
</dbReference>
<dbReference type="InterPro" id="IPR005855">
    <property type="entry name" value="GFAT"/>
</dbReference>
<dbReference type="SUPFAM" id="SSF53697">
    <property type="entry name" value="SIS domain"/>
    <property type="match status" value="1"/>
</dbReference>
<sequence>MCGIVAVKKGSRATEKAFEGLKNLEYRGYDSAGIARLDDQIHVKKGTGEVEDAIKEIGSGESAIGHTRWATHGGVTDDNAHPHTDCEGKIAVAHNGIINNHEQLKEELKGRGHTFRSETDTEVIPHLIEEFLEENTLQEAAHKTMEKLEGSFAVTCLLESGDILAFRKDSPLVIGMGEDQKFIASDFTAFLEHTKKAMFLEDGDVAILNGDLKVFNERKQVDREIKEIDWNAGEATKAGHSHYMQKEIREQKSTIKRAAFQDKKDLDKAVDMIEEAENIYLTACGTASYAAELGAKYLRDAGYKPIVEQAHELEYRADEITEDDLVIAVSQSGETADLLSALDKTEASQLAIVNVVGSTLARESDHKIYVNAGPEIGVASTKAFTAQLTALKLISYVAKGETDAGRSSLIKTAEKVDEVLKTNESEINELAKYLAEKDDAYFIGRNLGRELALESALKLKELSYIHAEGFAGGEFKHGTLALIEDGVPVFAFLEHGGEEIKSNAIEARSRGADLIGVGTEPVNGFEHFIKVPEDENREILEVIPFQELAYLTALEKQNNPDKPRNLAKSVTVK</sequence>
<feature type="domain" description="SIS" evidence="8">
    <location>
        <begin position="269"/>
        <end position="406"/>
    </location>
</feature>
<evidence type="ECO:0000313" key="10">
    <source>
        <dbReference type="Proteomes" id="UP001218034"/>
    </source>
</evidence>
<dbReference type="InterPro" id="IPR029055">
    <property type="entry name" value="Ntn_hydrolases_N"/>
</dbReference>
<gene>
    <name evidence="9" type="primary">glmS</name>
    <name evidence="9" type="ORF">SVXNc_0504</name>
</gene>
<keyword evidence="6" id="KW-0315">Glutamine amidotransferase</keyword>
<evidence type="ECO:0000256" key="1">
    <source>
        <dbReference type="ARBA" id="ARBA00001031"/>
    </source>
</evidence>
<dbReference type="Pfam" id="PF13522">
    <property type="entry name" value="GATase_6"/>
    <property type="match status" value="1"/>
</dbReference>
<organism evidence="9 10">
    <name type="scientific">Candidatus Nanohalococcus occultus</name>
    <dbReference type="NCBI Taxonomy" id="2978047"/>
    <lineage>
        <taxon>Archaea</taxon>
        <taxon>Candidatus Nanohalarchaeota</taxon>
        <taxon>Candidatus Nanohalarchaeota incertae sedis</taxon>
        <taxon>Candidatus Nanohalococcus</taxon>
    </lineage>
</organism>
<evidence type="ECO:0000313" key="9">
    <source>
        <dbReference type="EMBL" id="WEL19523.1"/>
    </source>
</evidence>
<dbReference type="PANTHER" id="PTHR10937">
    <property type="entry name" value="GLUCOSAMINE--FRUCTOSE-6-PHOSPHATE AMINOTRANSFERASE, ISOMERIZING"/>
    <property type="match status" value="1"/>
</dbReference>
<dbReference type="CDD" id="cd05009">
    <property type="entry name" value="SIS_GlmS_GlmD_2"/>
    <property type="match status" value="1"/>
</dbReference>
<evidence type="ECO:0000256" key="3">
    <source>
        <dbReference type="ARBA" id="ARBA00022576"/>
    </source>
</evidence>
<dbReference type="NCBIfam" id="NF001484">
    <property type="entry name" value="PRK00331.1"/>
    <property type="match status" value="1"/>
</dbReference>
<name>A0ABY8CI09_9ARCH</name>
<feature type="domain" description="Glutamine amidotransferase type-2" evidence="7">
    <location>
        <begin position="2"/>
        <end position="211"/>
    </location>
</feature>
<protein>
    <recommendedName>
        <fullName evidence="2">glutamine--fructose-6-phosphate transaminase (isomerizing)</fullName>
        <ecNumber evidence="2">2.6.1.16</ecNumber>
    </recommendedName>
</protein>
<evidence type="ECO:0000259" key="7">
    <source>
        <dbReference type="PROSITE" id="PS51278"/>
    </source>
</evidence>
<dbReference type="Gene3D" id="3.40.50.10490">
    <property type="entry name" value="Glucose-6-phosphate isomerase like protein, domain 1"/>
    <property type="match status" value="2"/>
</dbReference>
<dbReference type="InterPro" id="IPR035466">
    <property type="entry name" value="GlmS/AgaS_SIS"/>
</dbReference>
<dbReference type="RefSeq" id="WP_347722393.1">
    <property type="nucleotide sequence ID" value="NZ_CP104395.1"/>
</dbReference>
<dbReference type="InterPro" id="IPR017932">
    <property type="entry name" value="GATase_2_dom"/>
</dbReference>
<keyword evidence="4 9" id="KW-0808">Transferase</keyword>
<dbReference type="EC" id="2.6.1.16" evidence="2"/>
<keyword evidence="10" id="KW-1185">Reference proteome</keyword>
<dbReference type="EMBL" id="CP104395">
    <property type="protein sequence ID" value="WEL19523.1"/>
    <property type="molecule type" value="Genomic_DNA"/>
</dbReference>
<dbReference type="Gene3D" id="3.60.20.10">
    <property type="entry name" value="Glutamine Phosphoribosylpyrophosphate, subunit 1, domain 1"/>
    <property type="match status" value="1"/>
</dbReference>
<evidence type="ECO:0000256" key="6">
    <source>
        <dbReference type="ARBA" id="ARBA00022962"/>
    </source>
</evidence>
<dbReference type="CDD" id="cd05008">
    <property type="entry name" value="SIS_GlmS_GlmD_1"/>
    <property type="match status" value="1"/>
</dbReference>
<proteinExistence type="predicted"/>
<dbReference type="PROSITE" id="PS51278">
    <property type="entry name" value="GATASE_TYPE_2"/>
    <property type="match status" value="1"/>
</dbReference>
<comment type="catalytic activity">
    <reaction evidence="1">
        <text>D-fructose 6-phosphate + L-glutamine = D-glucosamine 6-phosphate + L-glutamate</text>
        <dbReference type="Rhea" id="RHEA:13237"/>
        <dbReference type="ChEBI" id="CHEBI:29985"/>
        <dbReference type="ChEBI" id="CHEBI:58359"/>
        <dbReference type="ChEBI" id="CHEBI:58725"/>
        <dbReference type="ChEBI" id="CHEBI:61527"/>
        <dbReference type="EC" id="2.6.1.16"/>
    </reaction>
</comment>
<evidence type="ECO:0000256" key="4">
    <source>
        <dbReference type="ARBA" id="ARBA00022679"/>
    </source>
</evidence>
<keyword evidence="5" id="KW-0677">Repeat</keyword>
<dbReference type="InterPro" id="IPR046348">
    <property type="entry name" value="SIS_dom_sf"/>
</dbReference>
<reference evidence="9 10" key="1">
    <citation type="submission" date="2022-09" db="EMBL/GenBank/DDBJ databases">
        <title>Xylan utilization by haloarchaea-nanohaloarchaea associations.</title>
        <authorList>
            <person name="Yakimov M."/>
        </authorList>
    </citation>
    <scope>NUCLEOTIDE SEQUENCE [LARGE SCALE GENOMIC DNA]</scope>
    <source>
        <strain evidence="9 10">SVXNc</strain>
    </source>
</reference>
<dbReference type="Proteomes" id="UP001218034">
    <property type="component" value="Chromosome"/>
</dbReference>
<evidence type="ECO:0000256" key="2">
    <source>
        <dbReference type="ARBA" id="ARBA00012916"/>
    </source>
</evidence>
<feature type="domain" description="SIS" evidence="8">
    <location>
        <begin position="430"/>
        <end position="563"/>
    </location>
</feature>
<dbReference type="GeneID" id="90589941"/>
<evidence type="ECO:0000259" key="8">
    <source>
        <dbReference type="PROSITE" id="PS51464"/>
    </source>
</evidence>
<evidence type="ECO:0000256" key="5">
    <source>
        <dbReference type="ARBA" id="ARBA00022737"/>
    </source>
</evidence>
<dbReference type="NCBIfam" id="TIGR01135">
    <property type="entry name" value="glmS"/>
    <property type="match status" value="1"/>
</dbReference>
<dbReference type="SUPFAM" id="SSF56235">
    <property type="entry name" value="N-terminal nucleophile aminohydrolases (Ntn hydrolases)"/>
    <property type="match status" value="1"/>
</dbReference>
<dbReference type="GO" id="GO:0004360">
    <property type="term" value="F:glutamine-fructose-6-phosphate transaminase (isomerizing) activity"/>
    <property type="evidence" value="ECO:0007669"/>
    <property type="project" value="UniProtKB-EC"/>
</dbReference>
<accession>A0ABY8CI09</accession>
<dbReference type="PROSITE" id="PS51464">
    <property type="entry name" value="SIS"/>
    <property type="match status" value="2"/>
</dbReference>
<dbReference type="InterPro" id="IPR035490">
    <property type="entry name" value="GlmS/FrlB_SIS"/>
</dbReference>
<dbReference type="CDD" id="cd00714">
    <property type="entry name" value="GFAT"/>
    <property type="match status" value="1"/>
</dbReference>
<dbReference type="PANTHER" id="PTHR10937:SF0">
    <property type="entry name" value="GLUTAMINE--FRUCTOSE-6-PHOSPHATE TRANSAMINASE (ISOMERIZING)"/>
    <property type="match status" value="1"/>
</dbReference>
<dbReference type="InterPro" id="IPR047084">
    <property type="entry name" value="GFAT_N"/>
</dbReference>